<reference evidence="3 4" key="1">
    <citation type="submission" date="2014-08" db="EMBL/GenBank/DDBJ databases">
        <title>Porphyromonas gingivicanis strain:COT-022_OH1391 Genome sequencing.</title>
        <authorList>
            <person name="Wallis C."/>
            <person name="Deusch O."/>
            <person name="O'Flynn C."/>
            <person name="Davis I."/>
            <person name="Jospin G."/>
            <person name="Darling A.E."/>
            <person name="Coil D.A."/>
            <person name="Alexiev A."/>
            <person name="Horsfall A."/>
            <person name="Kirkwood N."/>
            <person name="Harris S."/>
            <person name="Eisen J.A."/>
        </authorList>
    </citation>
    <scope>NUCLEOTIDE SEQUENCE [LARGE SCALE GENOMIC DNA]</scope>
    <source>
        <strain evidence="4">COT-022 OH1391</strain>
    </source>
</reference>
<dbReference type="HAMAP" id="MF_00003">
    <property type="entry name" value="RbfA"/>
    <property type="match status" value="1"/>
</dbReference>
<comment type="subcellular location">
    <subcellularLocation>
        <location evidence="2">Cytoplasm</location>
    </subcellularLocation>
</comment>
<dbReference type="EMBL" id="JQZW01000012">
    <property type="protein sequence ID" value="KGN97470.1"/>
    <property type="molecule type" value="Genomic_DNA"/>
</dbReference>
<dbReference type="OrthoDB" id="9811910at2"/>
<comment type="caution">
    <text evidence="3">The sequence shown here is derived from an EMBL/GenBank/DDBJ whole genome shotgun (WGS) entry which is preliminary data.</text>
</comment>
<dbReference type="eggNOG" id="COG0858">
    <property type="taxonomic scope" value="Bacteria"/>
</dbReference>
<evidence type="ECO:0000256" key="2">
    <source>
        <dbReference type="HAMAP-Rule" id="MF_00003"/>
    </source>
</evidence>
<dbReference type="PANTHER" id="PTHR33515">
    <property type="entry name" value="RIBOSOME-BINDING FACTOR A, CHLOROPLASTIC-RELATED"/>
    <property type="match status" value="1"/>
</dbReference>
<comment type="subunit">
    <text evidence="2">Monomer. Binds 30S ribosomal subunits, but not 50S ribosomal subunits or 70S ribosomes.</text>
</comment>
<dbReference type="GO" id="GO:0005829">
    <property type="term" value="C:cytosol"/>
    <property type="evidence" value="ECO:0007669"/>
    <property type="project" value="TreeGrafter"/>
</dbReference>
<evidence type="ECO:0000256" key="1">
    <source>
        <dbReference type="ARBA" id="ARBA00022517"/>
    </source>
</evidence>
<gene>
    <name evidence="2" type="primary">rbfA</name>
    <name evidence="3" type="ORF">HQ36_06100</name>
</gene>
<evidence type="ECO:0000313" key="3">
    <source>
        <dbReference type="EMBL" id="KGN97470.1"/>
    </source>
</evidence>
<dbReference type="Gene3D" id="3.30.300.20">
    <property type="match status" value="1"/>
</dbReference>
<comment type="function">
    <text evidence="2">One of several proteins that assist in the late maturation steps of the functional core of the 30S ribosomal subunit. Associates with free 30S ribosomal subunits (but not with 30S subunits that are part of 70S ribosomes or polysomes). Required for efficient processing of 16S rRNA. May interact with the 5'-terminal helix region of 16S rRNA.</text>
</comment>
<dbReference type="RefSeq" id="WP_025842916.1">
    <property type="nucleotide sequence ID" value="NZ_JQZW01000012.1"/>
</dbReference>
<proteinExistence type="inferred from homology"/>
<name>A0A0A2G532_9PORP</name>
<keyword evidence="4" id="KW-1185">Reference proteome</keyword>
<dbReference type="InterPro" id="IPR000238">
    <property type="entry name" value="RbfA"/>
</dbReference>
<sequence>MDNRRINKVSRLIQKELGELIRKQTASVSGVIISVTQVVISPDLAVAKVYLSVFPSAKSSTLMPIIQGNAAQLRYDLGVELGKQLRVIPELIFYLDDTLDYLDNIDRLLKK</sequence>
<protein>
    <recommendedName>
        <fullName evidence="2">Ribosome-binding factor A</fullName>
    </recommendedName>
</protein>
<keyword evidence="2" id="KW-0963">Cytoplasm</keyword>
<dbReference type="GO" id="GO:0030490">
    <property type="term" value="P:maturation of SSU-rRNA"/>
    <property type="evidence" value="ECO:0007669"/>
    <property type="project" value="UniProtKB-UniRule"/>
</dbReference>
<dbReference type="AlphaFoldDB" id="A0A0A2G532"/>
<dbReference type="Pfam" id="PF02033">
    <property type="entry name" value="RBFA"/>
    <property type="match status" value="1"/>
</dbReference>
<dbReference type="PANTHER" id="PTHR33515:SF1">
    <property type="entry name" value="RIBOSOME-BINDING FACTOR A, CHLOROPLASTIC-RELATED"/>
    <property type="match status" value="1"/>
</dbReference>
<dbReference type="InterPro" id="IPR023799">
    <property type="entry name" value="RbfA_dom_sf"/>
</dbReference>
<dbReference type="STRING" id="266762.HQ36_06100"/>
<dbReference type="GO" id="GO:0043024">
    <property type="term" value="F:ribosomal small subunit binding"/>
    <property type="evidence" value="ECO:0007669"/>
    <property type="project" value="TreeGrafter"/>
</dbReference>
<evidence type="ECO:0000313" key="4">
    <source>
        <dbReference type="Proteomes" id="UP000030134"/>
    </source>
</evidence>
<comment type="similarity">
    <text evidence="2">Belongs to the RbfA family.</text>
</comment>
<organism evidence="3 4">
    <name type="scientific">Porphyromonas gingivicanis</name>
    <dbReference type="NCBI Taxonomy" id="266762"/>
    <lineage>
        <taxon>Bacteria</taxon>
        <taxon>Pseudomonadati</taxon>
        <taxon>Bacteroidota</taxon>
        <taxon>Bacteroidia</taxon>
        <taxon>Bacteroidales</taxon>
        <taxon>Porphyromonadaceae</taxon>
        <taxon>Porphyromonas</taxon>
    </lineage>
</organism>
<keyword evidence="1 2" id="KW-0690">Ribosome biogenesis</keyword>
<accession>A0A0A2G532</accession>
<dbReference type="SUPFAM" id="SSF89919">
    <property type="entry name" value="Ribosome-binding factor A, RbfA"/>
    <property type="match status" value="1"/>
</dbReference>
<dbReference type="Proteomes" id="UP000030134">
    <property type="component" value="Unassembled WGS sequence"/>
</dbReference>
<dbReference type="InterPro" id="IPR015946">
    <property type="entry name" value="KH_dom-like_a/b"/>
</dbReference>